<proteinExistence type="predicted"/>
<organism evidence="1 2">
    <name type="scientific">Antarcticirhabdus aurantiaca</name>
    <dbReference type="NCBI Taxonomy" id="2606717"/>
    <lineage>
        <taxon>Bacteria</taxon>
        <taxon>Pseudomonadati</taxon>
        <taxon>Pseudomonadota</taxon>
        <taxon>Alphaproteobacteria</taxon>
        <taxon>Hyphomicrobiales</taxon>
        <taxon>Aurantimonadaceae</taxon>
        <taxon>Antarcticirhabdus</taxon>
    </lineage>
</organism>
<sequence>MLSYSLSRSHAGMTLIGDYTSLRWVHDTVHAVNERSVVVTDKEGPFLGLAYDVRKAFERQREILPPPAHMKEVGVRYGVRLLWPTILLQQRTMRVSLAYFDHSRRDQAVCYALEAVIEEALAEDFGPHALDVIAQWQRIDPSSPCVLDRLHGRGALFCSWSKADRKSRLAELLASFDPMYETLHAMRVELGSRSLVAPADLERWKDAEWPDPRW</sequence>
<accession>A0ACD4NNG0</accession>
<evidence type="ECO:0000313" key="1">
    <source>
        <dbReference type="EMBL" id="WAJ28409.1"/>
    </source>
</evidence>
<protein>
    <submittedName>
        <fullName evidence="1">Uncharacterized protein</fullName>
    </submittedName>
</protein>
<evidence type="ECO:0000313" key="2">
    <source>
        <dbReference type="Proteomes" id="UP001163223"/>
    </source>
</evidence>
<reference evidence="1" key="1">
    <citation type="submission" date="2022-11" db="EMBL/GenBank/DDBJ databases">
        <title>beta-Carotene-producing bacterium, Jeongeuplla avenae sp. nov., alleviates the salt stress of Arabidopsis seedlings.</title>
        <authorList>
            <person name="Jiang L."/>
            <person name="Lee J."/>
        </authorList>
    </citation>
    <scope>NUCLEOTIDE SEQUENCE</scope>
    <source>
        <strain evidence="1">DY_R2A_6</strain>
    </source>
</reference>
<name>A0ACD4NNG0_9HYPH</name>
<dbReference type="Proteomes" id="UP001163223">
    <property type="component" value="Chromosome"/>
</dbReference>
<keyword evidence="2" id="KW-1185">Reference proteome</keyword>
<gene>
    <name evidence="1" type="ORF">OXU80_26965</name>
</gene>
<dbReference type="EMBL" id="CP113520">
    <property type="protein sequence ID" value="WAJ28409.1"/>
    <property type="molecule type" value="Genomic_DNA"/>
</dbReference>